<evidence type="ECO:0000256" key="1">
    <source>
        <dbReference type="SAM" id="MobiDB-lite"/>
    </source>
</evidence>
<reference evidence="4" key="1">
    <citation type="journal article" date="2019" name="Int. J. Syst. Evol. Microbiol.">
        <title>The Global Catalogue of Microorganisms (GCM) 10K type strain sequencing project: providing services to taxonomists for standard genome sequencing and annotation.</title>
        <authorList>
            <consortium name="The Broad Institute Genomics Platform"/>
            <consortium name="The Broad Institute Genome Sequencing Center for Infectious Disease"/>
            <person name="Wu L."/>
            <person name="Ma J."/>
        </authorList>
    </citation>
    <scope>NUCLEOTIDE SEQUENCE [LARGE SCALE GENOMIC DNA]</scope>
    <source>
        <strain evidence="4">CGMCC 4.7319</strain>
    </source>
</reference>
<comment type="caution">
    <text evidence="3">The sequence shown here is derived from an EMBL/GenBank/DDBJ whole genome shotgun (WGS) entry which is preliminary data.</text>
</comment>
<dbReference type="Proteomes" id="UP000597656">
    <property type="component" value="Unassembled WGS sequence"/>
</dbReference>
<dbReference type="SUPFAM" id="SSF89372">
    <property type="entry name" value="Fucose-specific lectin"/>
    <property type="match status" value="1"/>
</dbReference>
<feature type="region of interest" description="Disordered" evidence="1">
    <location>
        <begin position="192"/>
        <end position="219"/>
    </location>
</feature>
<gene>
    <name evidence="3" type="ORF">GCM10011609_13670</name>
</gene>
<dbReference type="EMBL" id="BMNC01000002">
    <property type="protein sequence ID" value="GGM79174.1"/>
    <property type="molecule type" value="Genomic_DNA"/>
</dbReference>
<feature type="compositionally biased region" description="Low complexity" evidence="1">
    <location>
        <begin position="192"/>
        <end position="208"/>
    </location>
</feature>
<proteinExistence type="predicted"/>
<dbReference type="Pfam" id="PF26607">
    <property type="entry name" value="DUF8189"/>
    <property type="match status" value="1"/>
</dbReference>
<protein>
    <recommendedName>
        <fullName evidence="2">PLL-like beta propeller domain-containing protein</fullName>
    </recommendedName>
</protein>
<name>A0ABQ2HIB4_9PSEU</name>
<organism evidence="3 4">
    <name type="scientific">Lentzea pudingi</name>
    <dbReference type="NCBI Taxonomy" id="1789439"/>
    <lineage>
        <taxon>Bacteria</taxon>
        <taxon>Bacillati</taxon>
        <taxon>Actinomycetota</taxon>
        <taxon>Actinomycetes</taxon>
        <taxon>Pseudonocardiales</taxon>
        <taxon>Pseudonocardiaceae</taxon>
        <taxon>Lentzea</taxon>
    </lineage>
</organism>
<keyword evidence="4" id="KW-1185">Reference proteome</keyword>
<accession>A0ABQ2HIB4</accession>
<evidence type="ECO:0000313" key="3">
    <source>
        <dbReference type="EMBL" id="GGM79174.1"/>
    </source>
</evidence>
<evidence type="ECO:0000259" key="2">
    <source>
        <dbReference type="Pfam" id="PF26607"/>
    </source>
</evidence>
<dbReference type="Gene3D" id="2.120.10.70">
    <property type="entry name" value="Fucose-specific lectin"/>
    <property type="match status" value="1"/>
</dbReference>
<feature type="domain" description="PLL-like beta propeller" evidence="2">
    <location>
        <begin position="55"/>
        <end position="197"/>
    </location>
</feature>
<dbReference type="InterPro" id="IPR058502">
    <property type="entry name" value="PLL-like_beta-prop"/>
</dbReference>
<evidence type="ECO:0000313" key="4">
    <source>
        <dbReference type="Proteomes" id="UP000597656"/>
    </source>
</evidence>
<sequence>MTPWAPIGFNTLTGEVIALPAGNDVELPVTDAQSNLTSLLFRNGTHDRIRSVSNAAGRITGRPAAVIGSDGKVQIFARRADGKIHTIRDSGSGFGNAWTALDGVNADGAPAAVISAGKLKVAVRGTDGFVYVNSQAVVDGPFAGWTKLVDSRTGNAWPTDTEPSMVALSTGKVVVMYRSADEVTYTFETAPASSSVTARSASAASSTGFAGGPSPKPKR</sequence>